<dbReference type="EMBL" id="MK072502">
    <property type="protein sequence ID" value="AYV86341.1"/>
    <property type="molecule type" value="Genomic_DNA"/>
</dbReference>
<accession>A0A3G5AJ50</accession>
<reference evidence="2" key="1">
    <citation type="submission" date="2018-10" db="EMBL/GenBank/DDBJ databases">
        <title>Hidden diversity of soil giant viruses.</title>
        <authorList>
            <person name="Schulz F."/>
            <person name="Alteio L."/>
            <person name="Goudeau D."/>
            <person name="Ryan E.M."/>
            <person name="Malmstrom R.R."/>
            <person name="Blanchard J."/>
            <person name="Woyke T."/>
        </authorList>
    </citation>
    <scope>NUCLEOTIDE SEQUENCE</scope>
    <source>
        <strain evidence="2">SMV1</strain>
    </source>
</reference>
<feature type="compositionally biased region" description="Basic residues" evidence="1">
    <location>
        <begin position="67"/>
        <end position="79"/>
    </location>
</feature>
<organism evidence="2">
    <name type="scientific">Solumvirus sp</name>
    <dbReference type="NCBI Taxonomy" id="2487773"/>
    <lineage>
        <taxon>Viruses</taxon>
        <taxon>Pithoviruses</taxon>
    </lineage>
</organism>
<gene>
    <name evidence="2" type="ORF">Solumvirus5_8</name>
</gene>
<protein>
    <submittedName>
        <fullName evidence="2">Uncharacterized protein</fullName>
    </submittedName>
</protein>
<proteinExistence type="predicted"/>
<name>A0A3G5AJ50_9VIRU</name>
<evidence type="ECO:0000313" key="2">
    <source>
        <dbReference type="EMBL" id="AYV86341.1"/>
    </source>
</evidence>
<evidence type="ECO:0000256" key="1">
    <source>
        <dbReference type="SAM" id="MobiDB-lite"/>
    </source>
</evidence>
<feature type="compositionally biased region" description="Basic and acidic residues" evidence="1">
    <location>
        <begin position="11"/>
        <end position="30"/>
    </location>
</feature>
<feature type="region of interest" description="Disordered" evidence="1">
    <location>
        <begin position="63"/>
        <end position="87"/>
    </location>
</feature>
<sequence>MSAEQPHHRKIVDTGKKHKDTHVDTKHGTKDTLGSVVVNKDSKYGPVTVDDTKPHNHNFVVKPPVSKNKHHHHHSHKGTKTKDDTPVEDKAKDLTILWQTSTLIKDDFTHIGKEYAEVGKHIKIPSSFPKSDQCDPAYKLEVNITVNLIGGVLSANKEKIKDGVKDEIKDKSPTPSLIDFKILVNNKPIKKGALISSNNGRFQLHYFCNISIRLGKESIVSLGWKPVVESDTLNLLTKTSPETDSGFFHFTVSGLLKK</sequence>
<feature type="region of interest" description="Disordered" evidence="1">
    <location>
        <begin position="1"/>
        <end position="30"/>
    </location>
</feature>